<dbReference type="GO" id="GO:0006824">
    <property type="term" value="P:cobalt ion transport"/>
    <property type="evidence" value="ECO:0007669"/>
    <property type="project" value="InterPro"/>
</dbReference>
<evidence type="ECO:0000313" key="3">
    <source>
        <dbReference type="Proteomes" id="UP000655094"/>
    </source>
</evidence>
<organism evidence="2 3">
    <name type="scientific">Klebsiella pneumoniae</name>
    <dbReference type="NCBI Taxonomy" id="573"/>
    <lineage>
        <taxon>Bacteria</taxon>
        <taxon>Pseudomonadati</taxon>
        <taxon>Pseudomonadota</taxon>
        <taxon>Gammaproteobacteria</taxon>
        <taxon>Enterobacterales</taxon>
        <taxon>Enterobacteriaceae</taxon>
        <taxon>Klebsiella/Raoultella group</taxon>
        <taxon>Klebsiella</taxon>
        <taxon>Klebsiella pneumoniae complex</taxon>
    </lineage>
</organism>
<dbReference type="GO" id="GO:0009236">
    <property type="term" value="P:cobalamin biosynthetic process"/>
    <property type="evidence" value="ECO:0007669"/>
    <property type="project" value="InterPro"/>
</dbReference>
<dbReference type="PANTHER" id="PTHR43627">
    <property type="match status" value="1"/>
</dbReference>
<keyword evidence="1" id="KW-1133">Transmembrane helix</keyword>
<dbReference type="AlphaFoldDB" id="A0A919HZY5"/>
<keyword evidence="1" id="KW-0472">Membrane</keyword>
<proteinExistence type="predicted"/>
<accession>A0A919HZY5</accession>
<name>A0A919HZY5_KLEPN</name>
<dbReference type="PANTHER" id="PTHR43627:SF1">
    <property type="entry name" value="COBALT TRANSPORT PROTEIN CBIM"/>
    <property type="match status" value="1"/>
</dbReference>
<gene>
    <name evidence="2" type="ORF">KPZU09_66680</name>
</gene>
<comment type="caution">
    <text evidence="2">The sequence shown here is derived from an EMBL/GenBank/DDBJ whole genome shotgun (WGS) entry which is preliminary data.</text>
</comment>
<dbReference type="EMBL" id="BNFF01000001">
    <property type="protein sequence ID" value="GHK56932.1"/>
    <property type="molecule type" value="Genomic_DNA"/>
</dbReference>
<evidence type="ECO:0000256" key="1">
    <source>
        <dbReference type="SAM" id="Phobius"/>
    </source>
</evidence>
<dbReference type="InterPro" id="IPR018024">
    <property type="entry name" value="CbiM"/>
</dbReference>
<dbReference type="GO" id="GO:0043190">
    <property type="term" value="C:ATP-binding cassette (ABC) transporter complex"/>
    <property type="evidence" value="ECO:0007669"/>
    <property type="project" value="InterPro"/>
</dbReference>
<protein>
    <submittedName>
        <fullName evidence="2">Uncharacterized protein</fullName>
    </submittedName>
</protein>
<evidence type="ECO:0000313" key="2">
    <source>
        <dbReference type="EMBL" id="GHK56932.1"/>
    </source>
</evidence>
<feature type="transmembrane region" description="Helical" evidence="1">
    <location>
        <begin position="72"/>
        <end position="89"/>
    </location>
</feature>
<sequence length="91" mass="9919">MNQVKSLKQLSYGGLAAAVLLIIVPQEAFAMHIMEGFCRRCGRWRGGCCFYPACGTVRCACGVSSEESNQKVLLALCGAFIFVLSALKIRR</sequence>
<reference evidence="2" key="1">
    <citation type="submission" date="2020-10" db="EMBL/GenBank/DDBJ databases">
        <title>Genome Sequence of ESBL Producing Zambian Clinical Strains.</title>
        <authorList>
            <person name="Shawa M."/>
            <person name="Furuta Y."/>
            <person name="Simbotwe M."/>
            <person name="Mulenga E."/>
            <person name="Mubanga M."/>
            <person name="Mulenga G."/>
            <person name="Kaile C."/>
            <person name="Zorigt T."/>
            <person name="Hang'ombe B."/>
            <person name="Higashi H."/>
        </authorList>
    </citation>
    <scope>NUCLEOTIDE SEQUENCE</scope>
    <source>
        <strain evidence="2">Zam_UTH_09</strain>
    </source>
</reference>
<dbReference type="Proteomes" id="UP000655094">
    <property type="component" value="Unassembled WGS sequence"/>
</dbReference>
<keyword evidence="1" id="KW-0812">Transmembrane</keyword>